<accession>A0ABN8LZN8</accession>
<organism evidence="1 2">
    <name type="scientific">Porites evermanni</name>
    <dbReference type="NCBI Taxonomy" id="104178"/>
    <lineage>
        <taxon>Eukaryota</taxon>
        <taxon>Metazoa</taxon>
        <taxon>Cnidaria</taxon>
        <taxon>Anthozoa</taxon>
        <taxon>Hexacorallia</taxon>
        <taxon>Scleractinia</taxon>
        <taxon>Fungiina</taxon>
        <taxon>Poritidae</taxon>
        <taxon>Porites</taxon>
    </lineage>
</organism>
<proteinExistence type="predicted"/>
<comment type="caution">
    <text evidence="1">The sequence shown here is derived from an EMBL/GenBank/DDBJ whole genome shotgun (WGS) entry which is preliminary data.</text>
</comment>
<dbReference type="Proteomes" id="UP001159427">
    <property type="component" value="Unassembled WGS sequence"/>
</dbReference>
<evidence type="ECO:0000313" key="2">
    <source>
        <dbReference type="Proteomes" id="UP001159427"/>
    </source>
</evidence>
<gene>
    <name evidence="1" type="ORF">PEVE_00008365</name>
</gene>
<name>A0ABN8LZN8_9CNID</name>
<dbReference type="EMBL" id="CALNXI010000157">
    <property type="protein sequence ID" value="CAH3020709.1"/>
    <property type="molecule type" value="Genomic_DNA"/>
</dbReference>
<evidence type="ECO:0000313" key="1">
    <source>
        <dbReference type="EMBL" id="CAH3020709.1"/>
    </source>
</evidence>
<dbReference type="PANTHER" id="PTHR33480">
    <property type="entry name" value="SET DOMAIN-CONTAINING PROTEIN-RELATED"/>
    <property type="match status" value="1"/>
</dbReference>
<sequence length="110" mass="12610">MVETEGKSGRELPQLLMPDIKEAMEILLKKRRGQHQSKQQCRGVKLKEPNLITSTCHRKYVVTVSSLLDLQEKELDGLARHMGHDIRVHREYYRLIESGAGKSRQNIGTS</sequence>
<reference evidence="1 2" key="1">
    <citation type="submission" date="2022-05" db="EMBL/GenBank/DDBJ databases">
        <authorList>
            <consortium name="Genoscope - CEA"/>
            <person name="William W."/>
        </authorList>
    </citation>
    <scope>NUCLEOTIDE SEQUENCE [LARGE SCALE GENOMIC DNA]</scope>
</reference>
<keyword evidence="2" id="KW-1185">Reference proteome</keyword>
<protein>
    <submittedName>
        <fullName evidence="1">Uncharacterized protein</fullName>
    </submittedName>
</protein>